<name>A0A0F9AK56_9ZZZZ</name>
<organism evidence="1">
    <name type="scientific">marine sediment metagenome</name>
    <dbReference type="NCBI Taxonomy" id="412755"/>
    <lineage>
        <taxon>unclassified sequences</taxon>
        <taxon>metagenomes</taxon>
        <taxon>ecological metagenomes</taxon>
    </lineage>
</organism>
<proteinExistence type="predicted"/>
<dbReference type="AlphaFoldDB" id="A0A0F9AK56"/>
<gene>
    <name evidence="1" type="ORF">LCGC14_2640240</name>
</gene>
<dbReference type="EMBL" id="LAZR01045517">
    <property type="protein sequence ID" value="KKK98690.1"/>
    <property type="molecule type" value="Genomic_DNA"/>
</dbReference>
<sequence length="238" mass="27436">MGSFELDELETFVLDAINYSDIRSVYFSYKLSELLLLDITFNYDLIYELIGTIYSEELHEYYLSIKKRVIDHEVLFWVAEMFESELKYSSSSIEIISLQDCDFLSVGNNITFSINSTYGGNYYLEIDGNTVESDSFSLGWNEYTHSLDEYTDEIGEHLIFINATTIEGNEATLSTSFYVYSNSETMVDLLRLDNYEFLTTGNLITFRLSSDFPDKYNFTVDGEEFASGGYHDGQFVPK</sequence>
<accession>A0A0F9AK56</accession>
<reference evidence="1" key="1">
    <citation type="journal article" date="2015" name="Nature">
        <title>Complex archaea that bridge the gap between prokaryotes and eukaryotes.</title>
        <authorList>
            <person name="Spang A."/>
            <person name="Saw J.H."/>
            <person name="Jorgensen S.L."/>
            <person name="Zaremba-Niedzwiedzka K."/>
            <person name="Martijn J."/>
            <person name="Lind A.E."/>
            <person name="van Eijk R."/>
            <person name="Schleper C."/>
            <person name="Guy L."/>
            <person name="Ettema T.J."/>
        </authorList>
    </citation>
    <scope>NUCLEOTIDE SEQUENCE</scope>
</reference>
<comment type="caution">
    <text evidence="1">The sequence shown here is derived from an EMBL/GenBank/DDBJ whole genome shotgun (WGS) entry which is preliminary data.</text>
</comment>
<protein>
    <submittedName>
        <fullName evidence="1">Uncharacterized protein</fullName>
    </submittedName>
</protein>
<evidence type="ECO:0000313" key="1">
    <source>
        <dbReference type="EMBL" id="KKK98690.1"/>
    </source>
</evidence>